<reference evidence="3 4" key="1">
    <citation type="submission" date="2015-12" db="EMBL/GenBank/DDBJ databases">
        <authorList>
            <person name="Andreevskaya M."/>
        </authorList>
    </citation>
    <scope>NUCLEOTIDE SEQUENCE [LARGE SCALE GENOMIC DNA]</scope>
    <source>
        <strain evidence="2 4">KSL4-2</strain>
        <strain evidence="1 3">PL111</strain>
    </source>
</reference>
<evidence type="ECO:0000313" key="4">
    <source>
        <dbReference type="Proteomes" id="UP000199047"/>
    </source>
</evidence>
<evidence type="ECO:0000313" key="2">
    <source>
        <dbReference type="EMBL" id="CUW17019.1"/>
    </source>
</evidence>
<evidence type="ECO:0000313" key="3">
    <source>
        <dbReference type="Proteomes" id="UP000198868"/>
    </source>
</evidence>
<sequence>MNNIETRKDKLLSIYQTIIGRQLIEGQLNIDQLPDEIRLSSRFRINYVQAFRGSRCLKNTNYFVRTLEQLDKDLAILHSRMSQSEVAKCDDFLMYNAEFMFERYRGQANFDDFLANQKKKRPLLYKAYFGEKRNSDNLREITRK</sequence>
<keyword evidence="4" id="KW-1185">Reference proteome</keyword>
<comment type="caution">
    <text evidence="1">The sequence shown here is derived from an EMBL/GenBank/DDBJ whole genome shotgun (WGS) entry which is preliminary data.</text>
</comment>
<dbReference type="AlphaFoldDB" id="A0AAN2UFV5"/>
<evidence type="ECO:0000313" key="1">
    <source>
        <dbReference type="EMBL" id="CUW08414.1"/>
    </source>
</evidence>
<gene>
    <name evidence="2" type="ORF">KSL4_0599</name>
    <name evidence="1" type="ORF">PL111_0015</name>
</gene>
<protein>
    <submittedName>
        <fullName evidence="1">Uncharacterized protein</fullName>
    </submittedName>
</protein>
<dbReference type="EMBL" id="FBTB01000019">
    <property type="protein sequence ID" value="CUW17019.1"/>
    <property type="molecule type" value="Genomic_DNA"/>
</dbReference>
<name>A0AAN2UFV5_9LACO</name>
<dbReference type="RefSeq" id="WP_010384049.1">
    <property type="nucleotide sequence ID" value="NZ_FBSX01000022.1"/>
</dbReference>
<dbReference type="EMBL" id="FBTU01000013">
    <property type="protein sequence ID" value="CUW08414.1"/>
    <property type="molecule type" value="Genomic_DNA"/>
</dbReference>
<proteinExistence type="predicted"/>
<dbReference type="Proteomes" id="UP000198868">
    <property type="component" value="Unassembled WGS sequence"/>
</dbReference>
<dbReference type="Proteomes" id="UP000199047">
    <property type="component" value="Unassembled WGS sequence"/>
</dbReference>
<organism evidence="1 3">
    <name type="scientific">Leuconostoc inhae</name>
    <dbReference type="NCBI Taxonomy" id="178001"/>
    <lineage>
        <taxon>Bacteria</taxon>
        <taxon>Bacillati</taxon>
        <taxon>Bacillota</taxon>
        <taxon>Bacilli</taxon>
        <taxon>Lactobacillales</taxon>
        <taxon>Lactobacillaceae</taxon>
        <taxon>Leuconostoc</taxon>
    </lineage>
</organism>
<accession>A0AAN2UFV5</accession>